<name>A0A067SA37_GALM3</name>
<gene>
    <name evidence="3" type="ORF">GALMADRAFT_273062</name>
</gene>
<proteinExistence type="predicted"/>
<accession>A0A067SA37</accession>
<evidence type="ECO:0000313" key="3">
    <source>
        <dbReference type="EMBL" id="KDR67716.1"/>
    </source>
</evidence>
<feature type="transmembrane region" description="Helical" evidence="2">
    <location>
        <begin position="54"/>
        <end position="73"/>
    </location>
</feature>
<dbReference type="Proteomes" id="UP000027222">
    <property type="component" value="Unassembled WGS sequence"/>
</dbReference>
<dbReference type="OrthoDB" id="2559662at2759"/>
<feature type="region of interest" description="Disordered" evidence="1">
    <location>
        <begin position="456"/>
        <end position="482"/>
    </location>
</feature>
<evidence type="ECO:0000256" key="1">
    <source>
        <dbReference type="SAM" id="MobiDB-lite"/>
    </source>
</evidence>
<protein>
    <submittedName>
        <fullName evidence="3">Uncharacterized protein</fullName>
    </submittedName>
</protein>
<evidence type="ECO:0000313" key="4">
    <source>
        <dbReference type="Proteomes" id="UP000027222"/>
    </source>
</evidence>
<dbReference type="CDD" id="cd11296">
    <property type="entry name" value="O-FucT_like"/>
    <property type="match status" value="1"/>
</dbReference>
<keyword evidence="2" id="KW-1133">Transmembrane helix</keyword>
<dbReference type="AlphaFoldDB" id="A0A067SA37"/>
<dbReference type="Gene3D" id="3.40.50.11350">
    <property type="match status" value="2"/>
</dbReference>
<dbReference type="STRING" id="685588.A0A067SA37"/>
<keyword evidence="4" id="KW-1185">Reference proteome</keyword>
<dbReference type="HOGENOM" id="CLU_014826_0_0_1"/>
<sequence length="696" mass="79182">MSRYFSTRSWREYGPLPTSDPPSPSTSKVSEIRHYNITNAILPSFRLPRRYTRLVVGVLVALGVLCFLDINWLSSSPKLHQHAQEENEADVPYPQLQETPPESESDDRNLPPLYDAYREYEDQLSEQRVANRTASDRYIFFANHAHSCGWGNVLQEMLFDALLADRANIGYVWDDYTWDTSGRKYSEFNGRIIASRTPFSTMLGGHILGRGPRNMTNPTKAPRAISSRVYHKLCPEHERVILEKDLLIAHLFATNSSVDVDEGPGTDVFDAWLSFLNTPKYKNARCIILKKDSARIFNIWLFGSQRIQSLWDMISHSVVLNNWDWSPLVHRAFEKNTRFFAADRDLRPNSPSLFSWFLSFITGSGSTSHSSNPSQSQNSNKNASGSTPPIPTHLSPKVLNASAPLPVLVLHLRRGDFEGHCQNLAEWSSTYTGFNSFPASRVRDGFDVPRIVAAEDDHGDDVDFEEGGDIGEGEPEDADDFDKRRYANDPLEVPSMDERKRVYAKHCFPDTRQVVKRVREVVRDYAAFAEERERERARSRKGGFWSGWWGRGGGEVEVDNVGDVKRSLQTRAGPHQLQHRRQAQKLAVGNESLKKIYIMTNGDPSWLTEVKKALLEDAEADRLDTVNDEFEWAWEGVSTSRDLDLGWEEKPVAQALDMYVAQRAEVFVGNGFSSLTSNIVMLRMKMGFDAVQTRFW</sequence>
<feature type="compositionally biased region" description="Low complexity" evidence="1">
    <location>
        <begin position="368"/>
        <end position="386"/>
    </location>
</feature>
<feature type="region of interest" description="Disordered" evidence="1">
    <location>
        <begin position="81"/>
        <end position="112"/>
    </location>
</feature>
<evidence type="ECO:0000256" key="2">
    <source>
        <dbReference type="SAM" id="Phobius"/>
    </source>
</evidence>
<feature type="region of interest" description="Disordered" evidence="1">
    <location>
        <begin position="368"/>
        <end position="396"/>
    </location>
</feature>
<keyword evidence="2" id="KW-0812">Transmembrane</keyword>
<organism evidence="3 4">
    <name type="scientific">Galerina marginata (strain CBS 339.88)</name>
    <dbReference type="NCBI Taxonomy" id="685588"/>
    <lineage>
        <taxon>Eukaryota</taxon>
        <taxon>Fungi</taxon>
        <taxon>Dikarya</taxon>
        <taxon>Basidiomycota</taxon>
        <taxon>Agaricomycotina</taxon>
        <taxon>Agaricomycetes</taxon>
        <taxon>Agaricomycetidae</taxon>
        <taxon>Agaricales</taxon>
        <taxon>Agaricineae</taxon>
        <taxon>Strophariaceae</taxon>
        <taxon>Galerina</taxon>
    </lineage>
</organism>
<reference evidence="4" key="1">
    <citation type="journal article" date="2014" name="Proc. Natl. Acad. Sci. U.S.A.">
        <title>Extensive sampling of basidiomycete genomes demonstrates inadequacy of the white-rot/brown-rot paradigm for wood decay fungi.</title>
        <authorList>
            <person name="Riley R."/>
            <person name="Salamov A.A."/>
            <person name="Brown D.W."/>
            <person name="Nagy L.G."/>
            <person name="Floudas D."/>
            <person name="Held B.W."/>
            <person name="Levasseur A."/>
            <person name="Lombard V."/>
            <person name="Morin E."/>
            <person name="Otillar R."/>
            <person name="Lindquist E.A."/>
            <person name="Sun H."/>
            <person name="LaButti K.M."/>
            <person name="Schmutz J."/>
            <person name="Jabbour D."/>
            <person name="Luo H."/>
            <person name="Baker S.E."/>
            <person name="Pisabarro A.G."/>
            <person name="Walton J.D."/>
            <person name="Blanchette R.A."/>
            <person name="Henrissat B."/>
            <person name="Martin F."/>
            <person name="Cullen D."/>
            <person name="Hibbett D.S."/>
            <person name="Grigoriev I.V."/>
        </authorList>
    </citation>
    <scope>NUCLEOTIDE SEQUENCE [LARGE SCALE GENOMIC DNA]</scope>
    <source>
        <strain evidence="4">CBS 339.88</strain>
    </source>
</reference>
<keyword evidence="2" id="KW-0472">Membrane</keyword>
<feature type="compositionally biased region" description="Acidic residues" evidence="1">
    <location>
        <begin position="457"/>
        <end position="480"/>
    </location>
</feature>
<dbReference type="EMBL" id="KL142413">
    <property type="protein sequence ID" value="KDR67716.1"/>
    <property type="molecule type" value="Genomic_DNA"/>
</dbReference>